<protein>
    <submittedName>
        <fullName evidence="6">Survival protein sure-like phosphatase/nucleotidase</fullName>
    </submittedName>
</protein>
<dbReference type="InterPro" id="IPR030048">
    <property type="entry name" value="SurE"/>
</dbReference>
<comment type="similarity">
    <text evidence="1">Belongs to the SurE nucleotidase family.</text>
</comment>
<dbReference type="AlphaFoldDB" id="A0AAN7BHB4"/>
<dbReference type="PANTHER" id="PTHR30457">
    <property type="entry name" value="5'-NUCLEOTIDASE SURE"/>
    <property type="match status" value="1"/>
</dbReference>
<evidence type="ECO:0000256" key="4">
    <source>
        <dbReference type="SAM" id="SignalP"/>
    </source>
</evidence>
<proteinExistence type="inferred from homology"/>
<feature type="chain" id="PRO_5042991031" evidence="4">
    <location>
        <begin position="21"/>
        <end position="302"/>
    </location>
</feature>
<feature type="non-terminal residue" evidence="6">
    <location>
        <position position="1"/>
    </location>
</feature>
<evidence type="ECO:0000256" key="3">
    <source>
        <dbReference type="ARBA" id="ARBA00022801"/>
    </source>
</evidence>
<reference evidence="6" key="2">
    <citation type="submission" date="2023-05" db="EMBL/GenBank/DDBJ databases">
        <authorList>
            <consortium name="Lawrence Berkeley National Laboratory"/>
            <person name="Steindorff A."/>
            <person name="Hensen N."/>
            <person name="Bonometti L."/>
            <person name="Westerberg I."/>
            <person name="Brannstrom I.O."/>
            <person name="Guillou S."/>
            <person name="Cros-Aarteil S."/>
            <person name="Calhoun S."/>
            <person name="Haridas S."/>
            <person name="Kuo A."/>
            <person name="Mondo S."/>
            <person name="Pangilinan J."/>
            <person name="Riley R."/>
            <person name="Labutti K."/>
            <person name="Andreopoulos B."/>
            <person name="Lipzen A."/>
            <person name="Chen C."/>
            <person name="Yanf M."/>
            <person name="Daum C."/>
            <person name="Ng V."/>
            <person name="Clum A."/>
            <person name="Ohm R."/>
            <person name="Martin F."/>
            <person name="Silar P."/>
            <person name="Natvig D."/>
            <person name="Lalanne C."/>
            <person name="Gautier V."/>
            <person name="Ament-Velasquez S.L."/>
            <person name="Kruys A."/>
            <person name="Hutchinson M.I."/>
            <person name="Powell A.J."/>
            <person name="Barry K."/>
            <person name="Miller A.N."/>
            <person name="Grigoriev I.V."/>
            <person name="Debuchy R."/>
            <person name="Gladieux P."/>
            <person name="Thoren M.H."/>
            <person name="Johannesson H."/>
        </authorList>
    </citation>
    <scope>NUCLEOTIDE SEQUENCE</scope>
    <source>
        <strain evidence="6">CBS 990.96</strain>
    </source>
</reference>
<keyword evidence="3" id="KW-0378">Hydrolase</keyword>
<evidence type="ECO:0000256" key="2">
    <source>
        <dbReference type="ARBA" id="ARBA00022723"/>
    </source>
</evidence>
<evidence type="ECO:0000313" key="7">
    <source>
        <dbReference type="Proteomes" id="UP001301958"/>
    </source>
</evidence>
<name>A0AAN7BHB4_9PEZI</name>
<feature type="domain" description="Survival protein SurE-like phosphatase/nucleotidase" evidence="5">
    <location>
        <begin position="23"/>
        <end position="222"/>
    </location>
</feature>
<sequence length="302" mass="32043">IHNFKMRPAVLLALLPAAQGIRIIHSNDDGWAELYTRSFNEALVAAGHDVVLSAPAENKSGTSSSDSEPAVRTSACQYNSCPANSNSPIGFNATNPRLNWVNSFPVTSMRYGIDTISPQFWNGEKPELAVAGPNVGSNLYIQVPFSGTVGSSAFAAKERKVPAIAFSGLSGGTSAWNTTPVPQRSLVYAQLASKIVDAIINSGKPYLPEDVFLNVNFPKVEGKCTDASNFKFVLSRINLGWFSAPDTKTCGSTRLPIDASVVGTDGCYVSVSVGDANDKTTAPAEKQAVVLNKLKSLLTCLP</sequence>
<reference evidence="6" key="1">
    <citation type="journal article" date="2023" name="Mol. Phylogenet. Evol.">
        <title>Genome-scale phylogeny and comparative genomics of the fungal order Sordariales.</title>
        <authorList>
            <person name="Hensen N."/>
            <person name="Bonometti L."/>
            <person name="Westerberg I."/>
            <person name="Brannstrom I.O."/>
            <person name="Guillou S."/>
            <person name="Cros-Aarteil S."/>
            <person name="Calhoun S."/>
            <person name="Haridas S."/>
            <person name="Kuo A."/>
            <person name="Mondo S."/>
            <person name="Pangilinan J."/>
            <person name="Riley R."/>
            <person name="LaButti K."/>
            <person name="Andreopoulos B."/>
            <person name="Lipzen A."/>
            <person name="Chen C."/>
            <person name="Yan M."/>
            <person name="Daum C."/>
            <person name="Ng V."/>
            <person name="Clum A."/>
            <person name="Steindorff A."/>
            <person name="Ohm R.A."/>
            <person name="Martin F."/>
            <person name="Silar P."/>
            <person name="Natvig D.O."/>
            <person name="Lalanne C."/>
            <person name="Gautier V."/>
            <person name="Ament-Velasquez S.L."/>
            <person name="Kruys A."/>
            <person name="Hutchinson M.I."/>
            <person name="Powell A.J."/>
            <person name="Barry K."/>
            <person name="Miller A.N."/>
            <person name="Grigoriev I.V."/>
            <person name="Debuchy R."/>
            <person name="Gladieux P."/>
            <person name="Hiltunen Thoren M."/>
            <person name="Johannesson H."/>
        </authorList>
    </citation>
    <scope>NUCLEOTIDE SEQUENCE</scope>
    <source>
        <strain evidence="6">CBS 990.96</strain>
    </source>
</reference>
<dbReference type="GO" id="GO:0008252">
    <property type="term" value="F:nucleotidase activity"/>
    <property type="evidence" value="ECO:0007669"/>
    <property type="project" value="InterPro"/>
</dbReference>
<dbReference type="Gene3D" id="3.40.1210.10">
    <property type="entry name" value="Survival protein SurE-like phosphatase/nucleotidase"/>
    <property type="match status" value="1"/>
</dbReference>
<dbReference type="SUPFAM" id="SSF64167">
    <property type="entry name" value="SurE-like"/>
    <property type="match status" value="1"/>
</dbReference>
<keyword evidence="4" id="KW-0732">Signal</keyword>
<dbReference type="EMBL" id="MU865427">
    <property type="protein sequence ID" value="KAK4223419.1"/>
    <property type="molecule type" value="Genomic_DNA"/>
</dbReference>
<organism evidence="6 7">
    <name type="scientific">Podospora fimiseda</name>
    <dbReference type="NCBI Taxonomy" id="252190"/>
    <lineage>
        <taxon>Eukaryota</taxon>
        <taxon>Fungi</taxon>
        <taxon>Dikarya</taxon>
        <taxon>Ascomycota</taxon>
        <taxon>Pezizomycotina</taxon>
        <taxon>Sordariomycetes</taxon>
        <taxon>Sordariomycetidae</taxon>
        <taxon>Sordariales</taxon>
        <taxon>Podosporaceae</taxon>
        <taxon>Podospora</taxon>
    </lineage>
</organism>
<dbReference type="InterPro" id="IPR002828">
    <property type="entry name" value="SurE-like_Pase/nucleotidase"/>
</dbReference>
<dbReference type="Proteomes" id="UP001301958">
    <property type="component" value="Unassembled WGS sequence"/>
</dbReference>
<gene>
    <name evidence="6" type="ORF">QBC38DRAFT_373125</name>
</gene>
<accession>A0AAN7BHB4</accession>
<evidence type="ECO:0000256" key="1">
    <source>
        <dbReference type="ARBA" id="ARBA00011062"/>
    </source>
</evidence>
<dbReference type="PANTHER" id="PTHR30457:SF0">
    <property type="entry name" value="PHOSPHATASE, PUTATIVE (AFU_ORTHOLOGUE AFUA_4G01070)-RELATED"/>
    <property type="match status" value="1"/>
</dbReference>
<keyword evidence="7" id="KW-1185">Reference proteome</keyword>
<feature type="signal peptide" evidence="4">
    <location>
        <begin position="1"/>
        <end position="20"/>
    </location>
</feature>
<evidence type="ECO:0000259" key="5">
    <source>
        <dbReference type="Pfam" id="PF01975"/>
    </source>
</evidence>
<dbReference type="GO" id="GO:0046872">
    <property type="term" value="F:metal ion binding"/>
    <property type="evidence" value="ECO:0007669"/>
    <property type="project" value="UniProtKB-KW"/>
</dbReference>
<comment type="caution">
    <text evidence="6">The sequence shown here is derived from an EMBL/GenBank/DDBJ whole genome shotgun (WGS) entry which is preliminary data.</text>
</comment>
<keyword evidence="2" id="KW-0479">Metal-binding</keyword>
<dbReference type="Pfam" id="PF01975">
    <property type="entry name" value="SurE"/>
    <property type="match status" value="1"/>
</dbReference>
<evidence type="ECO:0000313" key="6">
    <source>
        <dbReference type="EMBL" id="KAK4223419.1"/>
    </source>
</evidence>
<dbReference type="InterPro" id="IPR036523">
    <property type="entry name" value="SurE-like_sf"/>
</dbReference>